<evidence type="ECO:0000256" key="4">
    <source>
        <dbReference type="ARBA" id="ARBA00022475"/>
    </source>
</evidence>
<keyword evidence="9" id="KW-0418">Kinase</keyword>
<dbReference type="InterPro" id="IPR036890">
    <property type="entry name" value="HATPase_C_sf"/>
</dbReference>
<feature type="transmembrane region" description="Helical" evidence="15">
    <location>
        <begin position="43"/>
        <end position="61"/>
    </location>
</feature>
<evidence type="ECO:0000256" key="11">
    <source>
        <dbReference type="ARBA" id="ARBA00022989"/>
    </source>
</evidence>
<dbReference type="SMART" id="SM00065">
    <property type="entry name" value="GAF"/>
    <property type="match status" value="1"/>
</dbReference>
<feature type="transmembrane region" description="Helical" evidence="15">
    <location>
        <begin position="134"/>
        <end position="154"/>
    </location>
</feature>
<dbReference type="Gene3D" id="3.30.450.40">
    <property type="match status" value="1"/>
</dbReference>
<dbReference type="PANTHER" id="PTHR34220">
    <property type="entry name" value="SENSOR HISTIDINE KINASE YPDA"/>
    <property type="match status" value="1"/>
</dbReference>
<keyword evidence="6 17" id="KW-0808">Transferase</keyword>
<dbReference type="SUPFAM" id="SSF55874">
    <property type="entry name" value="ATPase domain of HSP90 chaperone/DNA topoisomerase II/histidine kinase"/>
    <property type="match status" value="1"/>
</dbReference>
<keyword evidence="12" id="KW-0902">Two-component regulatory system</keyword>
<evidence type="ECO:0000256" key="14">
    <source>
        <dbReference type="SAM" id="Coils"/>
    </source>
</evidence>
<keyword evidence="13 15" id="KW-0472">Membrane</keyword>
<dbReference type="InterPro" id="IPR010559">
    <property type="entry name" value="Sig_transdc_His_kin_internal"/>
</dbReference>
<dbReference type="InterPro" id="IPR003018">
    <property type="entry name" value="GAF"/>
</dbReference>
<dbReference type="GO" id="GO:0000155">
    <property type="term" value="F:phosphorelay sensor kinase activity"/>
    <property type="evidence" value="ECO:0007669"/>
    <property type="project" value="InterPro"/>
</dbReference>
<evidence type="ECO:0000256" key="9">
    <source>
        <dbReference type="ARBA" id="ARBA00022777"/>
    </source>
</evidence>
<dbReference type="InterPro" id="IPR050640">
    <property type="entry name" value="Bact_2-comp_sensor_kinase"/>
</dbReference>
<keyword evidence="5" id="KW-0597">Phosphoprotein</keyword>
<evidence type="ECO:0000313" key="17">
    <source>
        <dbReference type="EMBL" id="SCM82350.1"/>
    </source>
</evidence>
<evidence type="ECO:0000256" key="5">
    <source>
        <dbReference type="ARBA" id="ARBA00022553"/>
    </source>
</evidence>
<feature type="transmembrane region" description="Helical" evidence="15">
    <location>
        <begin position="73"/>
        <end position="93"/>
    </location>
</feature>
<protein>
    <recommendedName>
        <fullName evidence="3">histidine kinase</fullName>
        <ecNumber evidence="3">2.7.13.3</ecNumber>
    </recommendedName>
</protein>
<evidence type="ECO:0000256" key="10">
    <source>
        <dbReference type="ARBA" id="ARBA00022840"/>
    </source>
</evidence>
<dbReference type="GO" id="GO:0005524">
    <property type="term" value="F:ATP binding"/>
    <property type="evidence" value="ECO:0007669"/>
    <property type="project" value="UniProtKB-KW"/>
</dbReference>
<feature type="coiled-coil region" evidence="14">
    <location>
        <begin position="343"/>
        <end position="370"/>
    </location>
</feature>
<dbReference type="InterPro" id="IPR029016">
    <property type="entry name" value="GAF-like_dom_sf"/>
</dbReference>
<keyword evidence="10" id="KW-0067">ATP-binding</keyword>
<keyword evidence="4" id="KW-1003">Cell membrane</keyword>
<evidence type="ECO:0000256" key="6">
    <source>
        <dbReference type="ARBA" id="ARBA00022679"/>
    </source>
</evidence>
<reference evidence="17" key="1">
    <citation type="submission" date="2016-08" db="EMBL/GenBank/DDBJ databases">
        <authorList>
            <person name="Seilhamer J.J."/>
        </authorList>
    </citation>
    <scope>NUCLEOTIDE SEQUENCE</scope>
    <source>
        <strain evidence="17">86</strain>
    </source>
</reference>
<dbReference type="RefSeq" id="WP_288185029.1">
    <property type="nucleotide sequence ID" value="NZ_LT608335.1"/>
</dbReference>
<dbReference type="EC" id="2.7.13.3" evidence="3"/>
<dbReference type="Pfam" id="PF06580">
    <property type="entry name" value="His_kinase"/>
    <property type="match status" value="1"/>
</dbReference>
<feature type="transmembrane region" description="Helical" evidence="15">
    <location>
        <begin position="166"/>
        <end position="191"/>
    </location>
</feature>
<organism evidence="17">
    <name type="scientific">uncultured Sporomusa sp</name>
    <dbReference type="NCBI Taxonomy" id="307249"/>
    <lineage>
        <taxon>Bacteria</taxon>
        <taxon>Bacillati</taxon>
        <taxon>Bacillota</taxon>
        <taxon>Negativicutes</taxon>
        <taxon>Selenomonadales</taxon>
        <taxon>Sporomusaceae</taxon>
        <taxon>Sporomusa</taxon>
        <taxon>environmental samples</taxon>
    </lineage>
</organism>
<accession>A0A212LXZ5</accession>
<feature type="domain" description="GAF" evidence="16">
    <location>
        <begin position="219"/>
        <end position="355"/>
    </location>
</feature>
<feature type="transmembrane region" description="Helical" evidence="15">
    <location>
        <begin position="6"/>
        <end position="23"/>
    </location>
</feature>
<dbReference type="InterPro" id="IPR011620">
    <property type="entry name" value="Sig_transdc_His_kinase_LytS_TM"/>
</dbReference>
<proteinExistence type="predicted"/>
<gene>
    <name evidence="17" type="primary">lytS</name>
    <name evidence="17" type="ORF">KL86SPO_50121</name>
</gene>
<sequence>MDVLTLLEIVSALSFIAMTAYLTGRSRFIMRCTHYPYHPASQFSLIVLFSFLSIIGNYSTLPWGDPVVTTRMIGILLAGLAGGPIAGVCVGLISTTYLILVENAALIPALYMIFAGTLSGLLRFRFSFHQIKPLTGAGIALFVELLQLIFNTVLTNTTAAMLLFNVKAAVFTMLVSILGVWLFLFIINWIAAEQDIYGARAAQLSLEIASRTLPYLRLGFNTHSATVTAQIIYELTEADAVSVTGRYKRLAFVGQGAEHHRPGEPILSTAVKDAIADKTIKIINTPADRGCPYPACPLKAGVVVPLFTGNNIVGTIELARTSGESVSELDIHIADGLAKLLSVQIQLAEIDEQRKMREKAELKALRAQINPHFLFNTINIIMSFCRTDPDKARNLLGNLATLMLRGYSNQDELITLEDELASITAYLEIARSRFGDRLDIAVNIDDTAALALIPALSLQPLVENALNHGLFPKLGHCLLAMEAYIEEDTLIVSVTDNGIGIPAQKLEQIQDGHSEGVGINNVNKRLTSLYGSKYGLTITSQPPFGTEARLCIPFVPQISTVQEKGVYRENKSCDC</sequence>
<evidence type="ECO:0000256" key="13">
    <source>
        <dbReference type="ARBA" id="ARBA00023136"/>
    </source>
</evidence>
<dbReference type="Pfam" id="PF02518">
    <property type="entry name" value="HATPase_c"/>
    <property type="match status" value="1"/>
</dbReference>
<dbReference type="SUPFAM" id="SSF55781">
    <property type="entry name" value="GAF domain-like"/>
    <property type="match status" value="1"/>
</dbReference>
<evidence type="ECO:0000256" key="8">
    <source>
        <dbReference type="ARBA" id="ARBA00022741"/>
    </source>
</evidence>
<evidence type="ECO:0000256" key="7">
    <source>
        <dbReference type="ARBA" id="ARBA00022692"/>
    </source>
</evidence>
<evidence type="ECO:0000259" key="16">
    <source>
        <dbReference type="SMART" id="SM00065"/>
    </source>
</evidence>
<comment type="subcellular location">
    <subcellularLocation>
        <location evidence="2">Cell membrane</location>
        <topology evidence="2">Multi-pass membrane protein</topology>
    </subcellularLocation>
</comment>
<dbReference type="InterPro" id="IPR003594">
    <property type="entry name" value="HATPase_dom"/>
</dbReference>
<evidence type="ECO:0000256" key="2">
    <source>
        <dbReference type="ARBA" id="ARBA00004651"/>
    </source>
</evidence>
<evidence type="ECO:0000256" key="15">
    <source>
        <dbReference type="SAM" id="Phobius"/>
    </source>
</evidence>
<dbReference type="AlphaFoldDB" id="A0A212LXZ5"/>
<dbReference type="Pfam" id="PF07694">
    <property type="entry name" value="5TM-5TMR_LYT"/>
    <property type="match status" value="1"/>
</dbReference>
<evidence type="ECO:0000256" key="1">
    <source>
        <dbReference type="ARBA" id="ARBA00000085"/>
    </source>
</evidence>
<evidence type="ECO:0000256" key="12">
    <source>
        <dbReference type="ARBA" id="ARBA00023012"/>
    </source>
</evidence>
<dbReference type="PANTHER" id="PTHR34220:SF7">
    <property type="entry name" value="SENSOR HISTIDINE KINASE YPDA"/>
    <property type="match status" value="1"/>
</dbReference>
<dbReference type="Gene3D" id="3.30.565.10">
    <property type="entry name" value="Histidine kinase-like ATPase, C-terminal domain"/>
    <property type="match status" value="1"/>
</dbReference>
<evidence type="ECO:0000256" key="3">
    <source>
        <dbReference type="ARBA" id="ARBA00012438"/>
    </source>
</evidence>
<name>A0A212LXZ5_9FIRM</name>
<dbReference type="GO" id="GO:0071555">
    <property type="term" value="P:cell wall organization"/>
    <property type="evidence" value="ECO:0007669"/>
    <property type="project" value="InterPro"/>
</dbReference>
<comment type="catalytic activity">
    <reaction evidence="1">
        <text>ATP + protein L-histidine = ADP + protein N-phospho-L-histidine.</text>
        <dbReference type="EC" id="2.7.13.3"/>
    </reaction>
</comment>
<keyword evidence="8" id="KW-0547">Nucleotide-binding</keyword>
<dbReference type="Pfam" id="PF01590">
    <property type="entry name" value="GAF"/>
    <property type="match status" value="1"/>
</dbReference>
<feature type="transmembrane region" description="Helical" evidence="15">
    <location>
        <begin position="105"/>
        <end position="122"/>
    </location>
</feature>
<dbReference type="EMBL" id="FMJE01000005">
    <property type="protein sequence ID" value="SCM82350.1"/>
    <property type="molecule type" value="Genomic_DNA"/>
</dbReference>
<keyword evidence="11 15" id="KW-1133">Transmembrane helix</keyword>
<keyword evidence="14" id="KW-0175">Coiled coil</keyword>
<dbReference type="GO" id="GO:0005886">
    <property type="term" value="C:plasma membrane"/>
    <property type="evidence" value="ECO:0007669"/>
    <property type="project" value="UniProtKB-SubCell"/>
</dbReference>
<keyword evidence="7 15" id="KW-0812">Transmembrane</keyword>